<proteinExistence type="predicted"/>
<keyword evidence="3" id="KW-1185">Reference proteome</keyword>
<evidence type="ECO:0000313" key="2">
    <source>
        <dbReference type="EMBL" id="KAK1298738.1"/>
    </source>
</evidence>
<evidence type="ECO:0000313" key="3">
    <source>
        <dbReference type="Proteomes" id="UP001180020"/>
    </source>
</evidence>
<dbReference type="EMBL" id="JAUJYO010000014">
    <property type="protein sequence ID" value="KAK1298738.1"/>
    <property type="molecule type" value="Genomic_DNA"/>
</dbReference>
<reference evidence="2" key="1">
    <citation type="journal article" date="2023" name="Nat. Commun.">
        <title>Diploid and tetraploid genomes of Acorus and the evolution of monocots.</title>
        <authorList>
            <person name="Ma L."/>
            <person name="Liu K.W."/>
            <person name="Li Z."/>
            <person name="Hsiao Y.Y."/>
            <person name="Qi Y."/>
            <person name="Fu T."/>
            <person name="Tang G.D."/>
            <person name="Zhang D."/>
            <person name="Sun W.H."/>
            <person name="Liu D.K."/>
            <person name="Li Y."/>
            <person name="Chen G.Z."/>
            <person name="Liu X.D."/>
            <person name="Liao X.Y."/>
            <person name="Jiang Y.T."/>
            <person name="Yu X."/>
            <person name="Hao Y."/>
            <person name="Huang J."/>
            <person name="Zhao X.W."/>
            <person name="Ke S."/>
            <person name="Chen Y.Y."/>
            <person name="Wu W.L."/>
            <person name="Hsu J.L."/>
            <person name="Lin Y.F."/>
            <person name="Huang M.D."/>
            <person name="Li C.Y."/>
            <person name="Huang L."/>
            <person name="Wang Z.W."/>
            <person name="Zhao X."/>
            <person name="Zhong W.Y."/>
            <person name="Peng D.H."/>
            <person name="Ahmad S."/>
            <person name="Lan S."/>
            <person name="Zhang J.S."/>
            <person name="Tsai W.C."/>
            <person name="Van de Peer Y."/>
            <person name="Liu Z.J."/>
        </authorList>
    </citation>
    <scope>NUCLEOTIDE SEQUENCE</scope>
    <source>
        <strain evidence="2">CP</strain>
    </source>
</reference>
<keyword evidence="1" id="KW-0175">Coiled coil</keyword>
<dbReference type="AlphaFoldDB" id="A0AAV9DBU2"/>
<sequence>MPRTKEGKATKRSEVVGDAAAATDVSLVSDFIIRFDEAARKRLDAMNQKLRDLEMHMEALEDHVSKADSSFNKQI</sequence>
<gene>
    <name evidence="2" type="ORF">QJS10_CPB14g00906</name>
</gene>
<dbReference type="Gene3D" id="1.20.5.110">
    <property type="match status" value="1"/>
</dbReference>
<accession>A0AAV9DBU2</accession>
<evidence type="ECO:0000256" key="1">
    <source>
        <dbReference type="SAM" id="Coils"/>
    </source>
</evidence>
<comment type="caution">
    <text evidence="2">The sequence shown here is derived from an EMBL/GenBank/DDBJ whole genome shotgun (WGS) entry which is preliminary data.</text>
</comment>
<reference evidence="2" key="2">
    <citation type="submission" date="2023-06" db="EMBL/GenBank/DDBJ databases">
        <authorList>
            <person name="Ma L."/>
            <person name="Liu K.-W."/>
            <person name="Li Z."/>
            <person name="Hsiao Y.-Y."/>
            <person name="Qi Y."/>
            <person name="Fu T."/>
            <person name="Tang G."/>
            <person name="Zhang D."/>
            <person name="Sun W.-H."/>
            <person name="Liu D.-K."/>
            <person name="Li Y."/>
            <person name="Chen G.-Z."/>
            <person name="Liu X.-D."/>
            <person name="Liao X.-Y."/>
            <person name="Jiang Y.-T."/>
            <person name="Yu X."/>
            <person name="Hao Y."/>
            <person name="Huang J."/>
            <person name="Zhao X.-W."/>
            <person name="Ke S."/>
            <person name="Chen Y.-Y."/>
            <person name="Wu W.-L."/>
            <person name="Hsu J.-L."/>
            <person name="Lin Y.-F."/>
            <person name="Huang M.-D."/>
            <person name="Li C.-Y."/>
            <person name="Huang L."/>
            <person name="Wang Z.-W."/>
            <person name="Zhao X."/>
            <person name="Zhong W.-Y."/>
            <person name="Peng D.-H."/>
            <person name="Ahmad S."/>
            <person name="Lan S."/>
            <person name="Zhang J.-S."/>
            <person name="Tsai W.-C."/>
            <person name="Van De Peer Y."/>
            <person name="Liu Z.-J."/>
        </authorList>
    </citation>
    <scope>NUCLEOTIDE SEQUENCE</scope>
    <source>
        <strain evidence="2">CP</strain>
        <tissue evidence="2">Leaves</tissue>
    </source>
</reference>
<protein>
    <submittedName>
        <fullName evidence="2">Uncharacterized protein</fullName>
    </submittedName>
</protein>
<dbReference type="Proteomes" id="UP001180020">
    <property type="component" value="Unassembled WGS sequence"/>
</dbReference>
<name>A0AAV9DBU2_ACOCL</name>
<organism evidence="2 3">
    <name type="scientific">Acorus calamus</name>
    <name type="common">Sweet flag</name>
    <dbReference type="NCBI Taxonomy" id="4465"/>
    <lineage>
        <taxon>Eukaryota</taxon>
        <taxon>Viridiplantae</taxon>
        <taxon>Streptophyta</taxon>
        <taxon>Embryophyta</taxon>
        <taxon>Tracheophyta</taxon>
        <taxon>Spermatophyta</taxon>
        <taxon>Magnoliopsida</taxon>
        <taxon>Liliopsida</taxon>
        <taxon>Acoraceae</taxon>
        <taxon>Acorus</taxon>
    </lineage>
</organism>
<feature type="coiled-coil region" evidence="1">
    <location>
        <begin position="36"/>
        <end position="70"/>
    </location>
</feature>